<evidence type="ECO:0000313" key="3">
    <source>
        <dbReference type="Proteomes" id="UP000091897"/>
    </source>
</evidence>
<reference evidence="3 4" key="1">
    <citation type="submission" date="2016-06" db="EMBL/GenBank/DDBJ databases">
        <title>Complete genome sequences of Bordetella bronchialis and Bordetella flabilis.</title>
        <authorList>
            <person name="LiPuma J.J."/>
            <person name="Spilker T."/>
        </authorList>
    </citation>
    <scope>NUCLEOTIDE SEQUENCE [LARGE SCALE GENOMIC DNA]</scope>
    <source>
        <strain evidence="2 4">AU17976</strain>
        <strain evidence="1 3">AU3182</strain>
    </source>
</reference>
<dbReference type="KEGG" id="bbro:BAU06_06915"/>
<protein>
    <submittedName>
        <fullName evidence="2">Uncharacterized protein</fullName>
    </submittedName>
</protein>
<gene>
    <name evidence="1" type="ORF">BAU06_06915</name>
    <name evidence="2" type="ORF">BAU08_07170</name>
</gene>
<evidence type="ECO:0000313" key="1">
    <source>
        <dbReference type="EMBL" id="ANN66056.1"/>
    </source>
</evidence>
<proteinExistence type="predicted"/>
<accession>A0A193FFT8</accession>
<keyword evidence="3" id="KW-1185">Reference proteome</keyword>
<evidence type="ECO:0000313" key="2">
    <source>
        <dbReference type="EMBL" id="ANN71142.1"/>
    </source>
</evidence>
<name>A0A193FFT8_9BORD</name>
<evidence type="ECO:0000313" key="4">
    <source>
        <dbReference type="Proteomes" id="UP000092213"/>
    </source>
</evidence>
<sequence>MPALFPQRQGIADLCKPEQYPRCVFEFGRNAYRARATRQDFLAEEQAVLPGCLLRQRIPRIQDIDGRHMPASGKPAEIVEKFAPDLRAADDREDVHDALAMGLDGREDGGGQHSTQDVRFAFRWTRRTGGMRGRDGKIRGSSY</sequence>
<organism evidence="2 4">
    <name type="scientific">Bordetella bronchialis</name>
    <dbReference type="NCBI Taxonomy" id="463025"/>
    <lineage>
        <taxon>Bacteria</taxon>
        <taxon>Pseudomonadati</taxon>
        <taxon>Pseudomonadota</taxon>
        <taxon>Betaproteobacteria</taxon>
        <taxon>Burkholderiales</taxon>
        <taxon>Alcaligenaceae</taxon>
        <taxon>Bordetella</taxon>
    </lineage>
</organism>
<dbReference type="EMBL" id="CP016171">
    <property type="protein sequence ID" value="ANN71142.1"/>
    <property type="molecule type" value="Genomic_DNA"/>
</dbReference>
<dbReference type="AlphaFoldDB" id="A0A193FFT8"/>
<dbReference type="Proteomes" id="UP000092213">
    <property type="component" value="Chromosome"/>
</dbReference>
<dbReference type="Proteomes" id="UP000091897">
    <property type="component" value="Chromosome"/>
</dbReference>
<dbReference type="EMBL" id="CP016170">
    <property type="protein sequence ID" value="ANN66056.1"/>
    <property type="molecule type" value="Genomic_DNA"/>
</dbReference>